<dbReference type="InterPro" id="IPR050911">
    <property type="entry name" value="DRAM/TMEM150_Autophagy_Mod"/>
</dbReference>
<comment type="caution">
    <text evidence="8">The sequence shown here is derived from an EMBL/GenBank/DDBJ whole genome shotgun (WGS) entry which is preliminary data.</text>
</comment>
<protein>
    <recommendedName>
        <fullName evidence="7">CWH43-like N-terminal domain-containing protein</fullName>
    </recommendedName>
</protein>
<dbReference type="EMBL" id="JOJR01000357">
    <property type="protein sequence ID" value="RCN39079.1"/>
    <property type="molecule type" value="Genomic_DNA"/>
</dbReference>
<feature type="transmembrane region" description="Helical" evidence="6">
    <location>
        <begin position="125"/>
        <end position="150"/>
    </location>
</feature>
<evidence type="ECO:0000256" key="2">
    <source>
        <dbReference type="ARBA" id="ARBA00006565"/>
    </source>
</evidence>
<evidence type="ECO:0000256" key="4">
    <source>
        <dbReference type="ARBA" id="ARBA00022989"/>
    </source>
</evidence>
<feature type="transmembrane region" description="Helical" evidence="6">
    <location>
        <begin position="162"/>
        <end position="185"/>
    </location>
</feature>
<proteinExistence type="inferred from homology"/>
<reference evidence="8 9" key="1">
    <citation type="submission" date="2014-10" db="EMBL/GenBank/DDBJ databases">
        <title>Draft genome of the hookworm Ancylostoma caninum.</title>
        <authorList>
            <person name="Mitreva M."/>
        </authorList>
    </citation>
    <scope>NUCLEOTIDE SEQUENCE [LARGE SCALE GENOMIC DNA]</scope>
    <source>
        <strain evidence="8 9">Baltimore</strain>
    </source>
</reference>
<keyword evidence="9" id="KW-1185">Reference proteome</keyword>
<feature type="transmembrane region" description="Helical" evidence="6">
    <location>
        <begin position="91"/>
        <end position="113"/>
    </location>
</feature>
<dbReference type="InterPro" id="IPR019402">
    <property type="entry name" value="CWH43_N"/>
</dbReference>
<accession>A0A368G705</accession>
<evidence type="ECO:0000313" key="9">
    <source>
        <dbReference type="Proteomes" id="UP000252519"/>
    </source>
</evidence>
<dbReference type="PANTHER" id="PTHR21324:SF2">
    <property type="entry name" value="EG:22E5.9 PROTEIN"/>
    <property type="match status" value="1"/>
</dbReference>
<dbReference type="AlphaFoldDB" id="A0A368G705"/>
<evidence type="ECO:0000256" key="6">
    <source>
        <dbReference type="SAM" id="Phobius"/>
    </source>
</evidence>
<feature type="transmembrane region" description="Helical" evidence="6">
    <location>
        <begin position="7"/>
        <end position="31"/>
    </location>
</feature>
<feature type="transmembrane region" description="Helical" evidence="6">
    <location>
        <begin position="51"/>
        <end position="70"/>
    </location>
</feature>
<gene>
    <name evidence="8" type="ORF">ANCCAN_14981</name>
</gene>
<dbReference type="Proteomes" id="UP000252519">
    <property type="component" value="Unassembled WGS sequence"/>
</dbReference>
<evidence type="ECO:0000256" key="5">
    <source>
        <dbReference type="ARBA" id="ARBA00023136"/>
    </source>
</evidence>
<keyword evidence="5 6" id="KW-0472">Membrane</keyword>
<evidence type="ECO:0000259" key="7">
    <source>
        <dbReference type="Pfam" id="PF10277"/>
    </source>
</evidence>
<dbReference type="PANTHER" id="PTHR21324">
    <property type="entry name" value="FASTING-INDUCIBLE INTEGRAL MEMBRANE PROTEIN TM6P1-RELATED"/>
    <property type="match status" value="1"/>
</dbReference>
<dbReference type="Pfam" id="PF10277">
    <property type="entry name" value="Frag1"/>
    <property type="match status" value="1"/>
</dbReference>
<sequence length="267" mass="30398">MVLRHVWLLPVGTVCFNVISVLCGYIIGVVHGHFPPILPYISNGGEKLPEAPIFAIFLNIASFFFVVTVYMRHRQIVEFYGHRLNWKKTSWYAVSLVFMWIGFVSAIGGAMVANFRLSEMKLVHGIGAISTFVGMVIYGWGQVILGYVLVPRMTPLMVNHFRLLFMILAACFMILYELAMFKVFIPKSAGPPPGKWQDFKWFPKDSPFFQNYVIAASAEWGMTIMMQLFFLTFAAEMRLANARAPHWVWKHDGNEGVKTVSETVSRL</sequence>
<evidence type="ECO:0000256" key="3">
    <source>
        <dbReference type="ARBA" id="ARBA00022692"/>
    </source>
</evidence>
<evidence type="ECO:0000313" key="8">
    <source>
        <dbReference type="EMBL" id="RCN39079.1"/>
    </source>
</evidence>
<comment type="subcellular location">
    <subcellularLocation>
        <location evidence="1">Endomembrane system</location>
        <topology evidence="1">Multi-pass membrane protein</topology>
    </subcellularLocation>
</comment>
<comment type="similarity">
    <text evidence="2">Belongs to the DRAM/TMEM150 family.</text>
</comment>
<dbReference type="GO" id="GO:0012505">
    <property type="term" value="C:endomembrane system"/>
    <property type="evidence" value="ECO:0007669"/>
    <property type="project" value="UniProtKB-SubCell"/>
</dbReference>
<organism evidence="8 9">
    <name type="scientific">Ancylostoma caninum</name>
    <name type="common">Dog hookworm</name>
    <dbReference type="NCBI Taxonomy" id="29170"/>
    <lineage>
        <taxon>Eukaryota</taxon>
        <taxon>Metazoa</taxon>
        <taxon>Ecdysozoa</taxon>
        <taxon>Nematoda</taxon>
        <taxon>Chromadorea</taxon>
        <taxon>Rhabditida</taxon>
        <taxon>Rhabditina</taxon>
        <taxon>Rhabditomorpha</taxon>
        <taxon>Strongyloidea</taxon>
        <taxon>Ancylostomatidae</taxon>
        <taxon>Ancylostomatinae</taxon>
        <taxon>Ancylostoma</taxon>
    </lineage>
</organism>
<feature type="domain" description="CWH43-like N-terminal" evidence="7">
    <location>
        <begin position="6"/>
        <end position="238"/>
    </location>
</feature>
<evidence type="ECO:0000256" key="1">
    <source>
        <dbReference type="ARBA" id="ARBA00004127"/>
    </source>
</evidence>
<dbReference type="OrthoDB" id="191706at2759"/>
<feature type="transmembrane region" description="Helical" evidence="6">
    <location>
        <begin position="212"/>
        <end position="235"/>
    </location>
</feature>
<keyword evidence="3 6" id="KW-0812">Transmembrane</keyword>
<name>A0A368G705_ANCCA</name>
<keyword evidence="4 6" id="KW-1133">Transmembrane helix</keyword>